<gene>
    <name evidence="1" type="ORF">PXEA_LOCUS25035</name>
</gene>
<organism evidence="1 2">
    <name type="scientific">Protopolystoma xenopodis</name>
    <dbReference type="NCBI Taxonomy" id="117903"/>
    <lineage>
        <taxon>Eukaryota</taxon>
        <taxon>Metazoa</taxon>
        <taxon>Spiralia</taxon>
        <taxon>Lophotrochozoa</taxon>
        <taxon>Platyhelminthes</taxon>
        <taxon>Monogenea</taxon>
        <taxon>Polyopisthocotylea</taxon>
        <taxon>Polystomatidea</taxon>
        <taxon>Polystomatidae</taxon>
        <taxon>Protopolystoma</taxon>
    </lineage>
</organism>
<proteinExistence type="predicted"/>
<dbReference type="AlphaFoldDB" id="A0A448X9H8"/>
<keyword evidence="2" id="KW-1185">Reference proteome</keyword>
<reference evidence="1" key="1">
    <citation type="submission" date="2018-11" db="EMBL/GenBank/DDBJ databases">
        <authorList>
            <consortium name="Pathogen Informatics"/>
        </authorList>
    </citation>
    <scope>NUCLEOTIDE SEQUENCE</scope>
</reference>
<comment type="caution">
    <text evidence="1">The sequence shown here is derived from an EMBL/GenBank/DDBJ whole genome shotgun (WGS) entry which is preliminary data.</text>
</comment>
<dbReference type="Proteomes" id="UP000784294">
    <property type="component" value="Unassembled WGS sequence"/>
</dbReference>
<accession>A0A448X9H8</accession>
<evidence type="ECO:0000313" key="2">
    <source>
        <dbReference type="Proteomes" id="UP000784294"/>
    </source>
</evidence>
<protein>
    <submittedName>
        <fullName evidence="1">Uncharacterized protein</fullName>
    </submittedName>
</protein>
<name>A0A448X9H8_9PLAT</name>
<evidence type="ECO:0000313" key="1">
    <source>
        <dbReference type="EMBL" id="VEL31595.1"/>
    </source>
</evidence>
<sequence length="108" mass="12003">MVADEPLDPFITQTDCLNLFAEAQASQLSSRIRTCAQAACKLGPMSPLIDFASTNYYRLDSSDGWLGPMKEVQVDKLVLLKSLAVLNLPNKLIGLRTGFFSRHHKDTF</sequence>
<dbReference type="EMBL" id="CAAALY010124348">
    <property type="protein sequence ID" value="VEL31595.1"/>
    <property type="molecule type" value="Genomic_DNA"/>
</dbReference>